<sequence length="136" mass="15331">MGCCGICAKIILFFFAVGIIINQSIEIYMAIDSERTTNLWYNVFTVVFEIFVLCAIFLKKRWLYKVVIGVIVVELVLTVIMIILTATIMKDTYAGNDMIFSNAAYGFVCIACFANLALVICACKHDEANGEHMYER</sequence>
<proteinExistence type="predicted"/>
<evidence type="ECO:0000313" key="2">
    <source>
        <dbReference type="WBParaSite" id="JU765_v2.g3882.t1"/>
    </source>
</evidence>
<dbReference type="Proteomes" id="UP000887576">
    <property type="component" value="Unplaced"/>
</dbReference>
<dbReference type="WBParaSite" id="JU765_v2.g3882.t1">
    <property type="protein sequence ID" value="JU765_v2.g3882.t1"/>
    <property type="gene ID" value="JU765_v2.g3882"/>
</dbReference>
<protein>
    <submittedName>
        <fullName evidence="2">Uncharacterized protein</fullName>
    </submittedName>
</protein>
<evidence type="ECO:0000313" key="1">
    <source>
        <dbReference type="Proteomes" id="UP000887576"/>
    </source>
</evidence>
<reference evidence="2" key="1">
    <citation type="submission" date="2022-11" db="UniProtKB">
        <authorList>
            <consortium name="WormBaseParasite"/>
        </authorList>
    </citation>
    <scope>IDENTIFICATION</scope>
</reference>
<accession>A0AC34R6H7</accession>
<organism evidence="1 2">
    <name type="scientific">Panagrolaimus sp. JU765</name>
    <dbReference type="NCBI Taxonomy" id="591449"/>
    <lineage>
        <taxon>Eukaryota</taxon>
        <taxon>Metazoa</taxon>
        <taxon>Ecdysozoa</taxon>
        <taxon>Nematoda</taxon>
        <taxon>Chromadorea</taxon>
        <taxon>Rhabditida</taxon>
        <taxon>Tylenchina</taxon>
        <taxon>Panagrolaimomorpha</taxon>
        <taxon>Panagrolaimoidea</taxon>
        <taxon>Panagrolaimidae</taxon>
        <taxon>Panagrolaimus</taxon>
    </lineage>
</organism>
<name>A0AC34R6H7_9BILA</name>